<accession>A0A8K0V1U8</accession>
<keyword evidence="2" id="KW-1185">Reference proteome</keyword>
<protein>
    <submittedName>
        <fullName evidence="1">Uncharacterized protein</fullName>
    </submittedName>
</protein>
<dbReference type="InterPro" id="IPR012348">
    <property type="entry name" value="RNR-like"/>
</dbReference>
<sequence>MENTTGIDTIVHYGWLSDEQRWDANRYDWPWLGELGDVDKNIILLLDCLSDGEFSGQASITQFYNLIFKLRENGFDKDLLSDWGEVLAYANIITYEEFRHGVSLGKIFNYVKTGKDDFISNLSIRTYSEKYIWCFEDRQYWSLYSYALAHLFAEIVNTELYKDVRSVISHPKLKSVVSNIMRDEARHIKAWKDIIKNIINADERHKQFFLESISEGLVYHNAMVHETFFEGQNKMLPLFLSGEDGKASAIERICKSKYNVLNELFGENNIYSIDDIKKFHSDFLIKSYGKKRAVYSKEVSNKINFIG</sequence>
<dbReference type="RefSeq" id="WP_238713688.1">
    <property type="nucleotide sequence ID" value="NZ_JAEPBH010000019.1"/>
</dbReference>
<comment type="caution">
    <text evidence="1">The sequence shown here is derived from an EMBL/GenBank/DDBJ whole genome shotgun (WGS) entry which is preliminary data.</text>
</comment>
<dbReference type="GO" id="GO:0016491">
    <property type="term" value="F:oxidoreductase activity"/>
    <property type="evidence" value="ECO:0007669"/>
    <property type="project" value="InterPro"/>
</dbReference>
<dbReference type="InterPro" id="IPR009078">
    <property type="entry name" value="Ferritin-like_SF"/>
</dbReference>
<evidence type="ECO:0000313" key="1">
    <source>
        <dbReference type="EMBL" id="MBK4715462.1"/>
    </source>
</evidence>
<name>A0A8K0V1U8_9ENTR</name>
<organism evidence="1 2">
    <name type="scientific">Tenebrionibacter intestinalis</name>
    <dbReference type="NCBI Taxonomy" id="2799638"/>
    <lineage>
        <taxon>Bacteria</taxon>
        <taxon>Pseudomonadati</taxon>
        <taxon>Pseudomonadota</taxon>
        <taxon>Gammaproteobacteria</taxon>
        <taxon>Enterobacterales</taxon>
        <taxon>Enterobacteriaceae</taxon>
        <taxon>Tenebrionibacter/Tenebrionicola group</taxon>
        <taxon>Tenebrionibacter</taxon>
    </lineage>
</organism>
<dbReference type="EMBL" id="JAEPBH010000019">
    <property type="protein sequence ID" value="MBK4715462.1"/>
    <property type="molecule type" value="Genomic_DNA"/>
</dbReference>
<dbReference type="Gene3D" id="1.10.620.20">
    <property type="entry name" value="Ribonucleotide Reductase, subunit A"/>
    <property type="match status" value="1"/>
</dbReference>
<proteinExistence type="predicted"/>
<dbReference type="Proteomes" id="UP000659047">
    <property type="component" value="Unassembled WGS sequence"/>
</dbReference>
<evidence type="ECO:0000313" key="2">
    <source>
        <dbReference type="Proteomes" id="UP000659047"/>
    </source>
</evidence>
<dbReference type="AlphaFoldDB" id="A0A8K0V1U8"/>
<dbReference type="SUPFAM" id="SSF47240">
    <property type="entry name" value="Ferritin-like"/>
    <property type="match status" value="1"/>
</dbReference>
<reference evidence="1" key="1">
    <citation type="submission" date="2021-01" db="EMBL/GenBank/DDBJ databases">
        <title>Intestinitalea alba gen. nov., sp. nov., a novel genus of the family Enterobacteriaceae, isolated from the gut of the plastic-eating mealworm Tenebrio molitor L.</title>
        <authorList>
            <person name="Yang Y."/>
        </authorList>
    </citation>
    <scope>NUCLEOTIDE SEQUENCE</scope>
    <source>
        <strain evidence="1">BIT-L3</strain>
    </source>
</reference>
<gene>
    <name evidence="1" type="ORF">JJB97_08980</name>
</gene>